<accession>A0A0L1JSB1</accession>
<dbReference type="STRING" id="1317121.ATO11_04545"/>
<keyword evidence="1" id="KW-1133">Transmembrane helix</keyword>
<dbReference type="RefSeq" id="WP_050529650.1">
    <property type="nucleotide sequence ID" value="NZ_AQQZ01000002.1"/>
</dbReference>
<evidence type="ECO:0000313" key="2">
    <source>
        <dbReference type="EMBL" id="KNG94674.1"/>
    </source>
</evidence>
<feature type="transmembrane region" description="Helical" evidence="1">
    <location>
        <begin position="38"/>
        <end position="58"/>
    </location>
</feature>
<protein>
    <submittedName>
        <fullName evidence="2">Uncharacterized protein</fullName>
    </submittedName>
</protein>
<proteinExistence type="predicted"/>
<comment type="caution">
    <text evidence="2">The sequence shown here is derived from an EMBL/GenBank/DDBJ whole genome shotgun (WGS) entry which is preliminary data.</text>
</comment>
<organism evidence="2 3">
    <name type="scientific">Pseudaestuariivita atlantica</name>
    <dbReference type="NCBI Taxonomy" id="1317121"/>
    <lineage>
        <taxon>Bacteria</taxon>
        <taxon>Pseudomonadati</taxon>
        <taxon>Pseudomonadota</taxon>
        <taxon>Alphaproteobacteria</taxon>
        <taxon>Rhodobacterales</taxon>
        <taxon>Paracoccaceae</taxon>
        <taxon>Pseudaestuariivita</taxon>
    </lineage>
</organism>
<dbReference type="EMBL" id="AQQZ01000002">
    <property type="protein sequence ID" value="KNG94674.1"/>
    <property type="molecule type" value="Genomic_DNA"/>
</dbReference>
<dbReference type="PATRIC" id="fig|1317121.7.peg.1283"/>
<sequence length="170" mass="17937">MSFIRPEAAAALSRWAEALAGVALLALALGWLILGRGILPYVGAALAPLALAVIWLGVQRGRFRVGDGGPGTVQVAEGEIAYFGPLTGGVRRLRGLRAVILDPTAHPPSWVLQAAGEDDLSIPLDADGAEALFDAFAVLPGLKTGHMLRALETRPDHPVVIWHEPPARLH</sequence>
<evidence type="ECO:0000313" key="3">
    <source>
        <dbReference type="Proteomes" id="UP000036938"/>
    </source>
</evidence>
<reference evidence="2 3" key="1">
    <citation type="journal article" date="2015" name="Int. J. Syst. Evol. Microbiol.">
        <title>Aestuariivita atlantica sp. nov., isolated from deep sea sediment of the Atlantic Ocean.</title>
        <authorList>
            <person name="Li G."/>
            <person name="Lai Q."/>
            <person name="Du Y."/>
            <person name="Liu X."/>
            <person name="Sun F."/>
            <person name="Shao Z."/>
        </authorList>
    </citation>
    <scope>NUCLEOTIDE SEQUENCE [LARGE SCALE GENOMIC DNA]</scope>
    <source>
        <strain evidence="2 3">22II-S11-z3</strain>
    </source>
</reference>
<keyword evidence="1" id="KW-0472">Membrane</keyword>
<keyword evidence="3" id="KW-1185">Reference proteome</keyword>
<evidence type="ECO:0000256" key="1">
    <source>
        <dbReference type="SAM" id="Phobius"/>
    </source>
</evidence>
<name>A0A0L1JSB1_9RHOB</name>
<keyword evidence="1" id="KW-0812">Transmembrane</keyword>
<dbReference type="AlphaFoldDB" id="A0A0L1JSB1"/>
<feature type="transmembrane region" description="Helical" evidence="1">
    <location>
        <begin position="12"/>
        <end position="32"/>
    </location>
</feature>
<dbReference type="OrthoDB" id="7851333at2"/>
<dbReference type="Proteomes" id="UP000036938">
    <property type="component" value="Unassembled WGS sequence"/>
</dbReference>
<gene>
    <name evidence="2" type="ORF">ATO11_04545</name>
</gene>